<accession>A0A2P5FVS0</accession>
<proteinExistence type="predicted"/>
<gene>
    <name evidence="2" type="ORF">TorRG33x02_021700</name>
</gene>
<reference evidence="3" key="1">
    <citation type="submission" date="2016-06" db="EMBL/GenBank/DDBJ databases">
        <title>Parallel loss of symbiosis genes in relatives of nitrogen-fixing non-legume Parasponia.</title>
        <authorList>
            <person name="Van Velzen R."/>
            <person name="Holmer R."/>
            <person name="Bu F."/>
            <person name="Rutten L."/>
            <person name="Van Zeijl A."/>
            <person name="Liu W."/>
            <person name="Santuari L."/>
            <person name="Cao Q."/>
            <person name="Sharma T."/>
            <person name="Shen D."/>
            <person name="Roswanjaya Y."/>
            <person name="Wardhani T."/>
            <person name="Kalhor M.S."/>
            <person name="Jansen J."/>
            <person name="Van den Hoogen J."/>
            <person name="Gungor B."/>
            <person name="Hartog M."/>
            <person name="Hontelez J."/>
            <person name="Verver J."/>
            <person name="Yang W.-C."/>
            <person name="Schijlen E."/>
            <person name="Repin R."/>
            <person name="Schilthuizen M."/>
            <person name="Schranz E."/>
            <person name="Heidstra R."/>
            <person name="Miyata K."/>
            <person name="Fedorova E."/>
            <person name="Kohlen W."/>
            <person name="Bisseling T."/>
            <person name="Smit S."/>
            <person name="Geurts R."/>
        </authorList>
    </citation>
    <scope>NUCLEOTIDE SEQUENCE [LARGE SCALE GENOMIC DNA]</scope>
    <source>
        <strain evidence="3">cv. RG33-2</strain>
    </source>
</reference>
<organism evidence="2 3">
    <name type="scientific">Trema orientale</name>
    <name type="common">Charcoal tree</name>
    <name type="synonym">Celtis orientalis</name>
    <dbReference type="NCBI Taxonomy" id="63057"/>
    <lineage>
        <taxon>Eukaryota</taxon>
        <taxon>Viridiplantae</taxon>
        <taxon>Streptophyta</taxon>
        <taxon>Embryophyta</taxon>
        <taxon>Tracheophyta</taxon>
        <taxon>Spermatophyta</taxon>
        <taxon>Magnoliopsida</taxon>
        <taxon>eudicotyledons</taxon>
        <taxon>Gunneridae</taxon>
        <taxon>Pentapetalae</taxon>
        <taxon>rosids</taxon>
        <taxon>fabids</taxon>
        <taxon>Rosales</taxon>
        <taxon>Cannabaceae</taxon>
        <taxon>Trema</taxon>
    </lineage>
</organism>
<sequence>MAETPKALNNDELKAATCQSSSANSREDLMYWQWGETTLNDELLARKRRVAYGGSIVVARLVELQLSLTSGKGDERLGSL</sequence>
<dbReference type="OrthoDB" id="10429955at2759"/>
<dbReference type="Proteomes" id="UP000237000">
    <property type="component" value="Unassembled WGS sequence"/>
</dbReference>
<feature type="region of interest" description="Disordered" evidence="1">
    <location>
        <begin position="1"/>
        <end position="24"/>
    </location>
</feature>
<comment type="caution">
    <text evidence="2">The sequence shown here is derived from an EMBL/GenBank/DDBJ whole genome shotgun (WGS) entry which is preliminary data.</text>
</comment>
<dbReference type="AlphaFoldDB" id="A0A2P5FVS0"/>
<dbReference type="EMBL" id="JXTC01000006">
    <property type="protein sequence ID" value="POO01878.1"/>
    <property type="molecule type" value="Genomic_DNA"/>
</dbReference>
<keyword evidence="3" id="KW-1185">Reference proteome</keyword>
<evidence type="ECO:0000313" key="3">
    <source>
        <dbReference type="Proteomes" id="UP000237000"/>
    </source>
</evidence>
<name>A0A2P5FVS0_TREOI</name>
<protein>
    <submittedName>
        <fullName evidence="2">Uncharacterized protein</fullName>
    </submittedName>
</protein>
<evidence type="ECO:0000256" key="1">
    <source>
        <dbReference type="SAM" id="MobiDB-lite"/>
    </source>
</evidence>
<evidence type="ECO:0000313" key="2">
    <source>
        <dbReference type="EMBL" id="POO01878.1"/>
    </source>
</evidence>
<dbReference type="InParanoid" id="A0A2P5FVS0"/>